<dbReference type="PANTHER" id="PTHR43152">
    <property type="entry name" value="UVRABC SYSTEM PROTEIN A"/>
    <property type="match status" value="1"/>
</dbReference>
<evidence type="ECO:0000256" key="1">
    <source>
        <dbReference type="ARBA" id="ARBA00004496"/>
    </source>
</evidence>
<dbReference type="RefSeq" id="WP_006843694.1">
    <property type="nucleotide sequence ID" value="NZ_AQWJ01000009.1"/>
</dbReference>
<dbReference type="InterPro" id="IPR041552">
    <property type="entry name" value="UvrA_DNA-bd"/>
</dbReference>
<dbReference type="Pfam" id="PF00005">
    <property type="entry name" value="ABC_tran"/>
    <property type="match status" value="1"/>
</dbReference>
<name>F8X1S6_9BACT</name>
<gene>
    <name evidence="18" type="ORF">HMPREF9456_02324</name>
</gene>
<keyword evidence="12" id="KW-0238">DNA-binding</keyword>
<dbReference type="Gene3D" id="1.20.1580.10">
    <property type="entry name" value="ABC transporter ATPase like domain"/>
    <property type="match status" value="2"/>
</dbReference>
<evidence type="ECO:0000256" key="14">
    <source>
        <dbReference type="ARBA" id="ARBA00038000"/>
    </source>
</evidence>
<evidence type="ECO:0000256" key="7">
    <source>
        <dbReference type="ARBA" id="ARBA00022769"/>
    </source>
</evidence>
<dbReference type="GO" id="GO:0003677">
    <property type="term" value="F:DNA binding"/>
    <property type="evidence" value="ECO:0007669"/>
    <property type="project" value="UniProtKB-KW"/>
</dbReference>
<organism evidence="18 19">
    <name type="scientific">Dysgonomonas mossii DSM 22836</name>
    <dbReference type="NCBI Taxonomy" id="742767"/>
    <lineage>
        <taxon>Bacteria</taxon>
        <taxon>Pseudomonadati</taxon>
        <taxon>Bacteroidota</taxon>
        <taxon>Bacteroidia</taxon>
        <taxon>Bacteroidales</taxon>
        <taxon>Dysgonomonadaceae</taxon>
        <taxon>Dysgonomonas</taxon>
    </lineage>
</organism>
<evidence type="ECO:0000256" key="8">
    <source>
        <dbReference type="ARBA" id="ARBA00022771"/>
    </source>
</evidence>
<dbReference type="OrthoDB" id="9805802at2"/>
<dbReference type="Pfam" id="PF17755">
    <property type="entry name" value="UvrA_DNA-bind"/>
    <property type="match status" value="1"/>
</dbReference>
<dbReference type="STRING" id="742767.HMPREF9456_02324"/>
<dbReference type="EMBL" id="ADLW01000010">
    <property type="protein sequence ID" value="EGK06060.1"/>
    <property type="molecule type" value="Genomic_DNA"/>
</dbReference>
<evidence type="ECO:0000256" key="5">
    <source>
        <dbReference type="ARBA" id="ARBA00022741"/>
    </source>
</evidence>
<dbReference type="Gene3D" id="1.10.8.280">
    <property type="entry name" value="ABC transporter ATPase domain-like"/>
    <property type="match status" value="1"/>
</dbReference>
<evidence type="ECO:0000256" key="2">
    <source>
        <dbReference type="ARBA" id="ARBA00022490"/>
    </source>
</evidence>
<dbReference type="InterPro" id="IPR003593">
    <property type="entry name" value="AAA+_ATPase"/>
</dbReference>
<dbReference type="InterPro" id="IPR003439">
    <property type="entry name" value="ABC_transporter-like_ATP-bd"/>
</dbReference>
<keyword evidence="13" id="KW-0234">DNA repair</keyword>
<evidence type="ECO:0000256" key="9">
    <source>
        <dbReference type="ARBA" id="ARBA00022833"/>
    </source>
</evidence>
<keyword evidence="7" id="KW-0228">DNA excision</keyword>
<evidence type="ECO:0000256" key="13">
    <source>
        <dbReference type="ARBA" id="ARBA00023204"/>
    </source>
</evidence>
<feature type="domain" description="ABC transporter" evidence="17">
    <location>
        <begin position="8"/>
        <end position="445"/>
    </location>
</feature>
<dbReference type="GO" id="GO:0004518">
    <property type="term" value="F:nuclease activity"/>
    <property type="evidence" value="ECO:0007669"/>
    <property type="project" value="UniProtKB-KW"/>
</dbReference>
<dbReference type="GO" id="GO:0008270">
    <property type="term" value="F:zinc ion binding"/>
    <property type="evidence" value="ECO:0007669"/>
    <property type="project" value="UniProtKB-KW"/>
</dbReference>
<feature type="domain" description="ABC transporter" evidence="17">
    <location>
        <begin position="449"/>
        <end position="755"/>
    </location>
</feature>
<keyword evidence="6" id="KW-0227">DNA damage</keyword>
<dbReference type="SUPFAM" id="SSF52540">
    <property type="entry name" value="P-loop containing nucleoside triphosphate hydrolases"/>
    <property type="match status" value="2"/>
</dbReference>
<keyword evidence="2" id="KW-0963">Cytoplasm</keyword>
<evidence type="ECO:0000256" key="16">
    <source>
        <dbReference type="ARBA" id="ARBA00042156"/>
    </source>
</evidence>
<dbReference type="GeneID" id="78082952"/>
<evidence type="ECO:0000256" key="6">
    <source>
        <dbReference type="ARBA" id="ARBA00022763"/>
    </source>
</evidence>
<evidence type="ECO:0000259" key="17">
    <source>
        <dbReference type="PROSITE" id="PS50893"/>
    </source>
</evidence>
<dbReference type="CDD" id="cd03270">
    <property type="entry name" value="ABC_UvrA_I"/>
    <property type="match status" value="1"/>
</dbReference>
<accession>F8X1S6</accession>
<evidence type="ECO:0000256" key="10">
    <source>
        <dbReference type="ARBA" id="ARBA00022840"/>
    </source>
</evidence>
<protein>
    <recommendedName>
        <fullName evidence="15">UvrABC system protein A</fullName>
    </recommendedName>
    <alternativeName>
        <fullName evidence="16">Excinuclease ABC subunit A</fullName>
    </alternativeName>
</protein>
<comment type="similarity">
    <text evidence="14">Belongs to the ABC transporter superfamily. UvrA family.</text>
</comment>
<evidence type="ECO:0000256" key="11">
    <source>
        <dbReference type="ARBA" id="ARBA00022881"/>
    </source>
</evidence>
<evidence type="ECO:0000256" key="4">
    <source>
        <dbReference type="ARBA" id="ARBA00022737"/>
    </source>
</evidence>
<keyword evidence="11" id="KW-0267">Excision nuclease</keyword>
<dbReference type="GO" id="GO:0005524">
    <property type="term" value="F:ATP binding"/>
    <property type="evidence" value="ECO:0007669"/>
    <property type="project" value="UniProtKB-KW"/>
</dbReference>
<keyword evidence="5" id="KW-0547">Nucleotide-binding</keyword>
<keyword evidence="9" id="KW-0862">Zinc</keyword>
<evidence type="ECO:0000256" key="3">
    <source>
        <dbReference type="ARBA" id="ARBA00022723"/>
    </source>
</evidence>
<dbReference type="Gene3D" id="3.40.50.300">
    <property type="entry name" value="P-loop containing nucleotide triphosphate hydrolases"/>
    <property type="match status" value="2"/>
</dbReference>
<keyword evidence="3" id="KW-0479">Metal-binding</keyword>
<keyword evidence="8" id="KW-0863">Zinc-finger</keyword>
<comment type="caution">
    <text evidence="18">The sequence shown here is derived from an EMBL/GenBank/DDBJ whole genome shotgun (WGS) entry which is preliminary data.</text>
</comment>
<evidence type="ECO:0000313" key="19">
    <source>
        <dbReference type="Proteomes" id="UP000006420"/>
    </source>
</evidence>
<comment type="subcellular location">
    <subcellularLocation>
        <location evidence="1">Cytoplasm</location>
    </subcellularLocation>
</comment>
<dbReference type="eggNOG" id="COG0178">
    <property type="taxonomic scope" value="Bacteria"/>
</dbReference>
<dbReference type="PROSITE" id="PS00211">
    <property type="entry name" value="ABC_TRANSPORTER_1"/>
    <property type="match status" value="1"/>
</dbReference>
<proteinExistence type="inferred from homology"/>
<dbReference type="GO" id="GO:0006281">
    <property type="term" value="P:DNA repair"/>
    <property type="evidence" value="ECO:0007669"/>
    <property type="project" value="UniProtKB-KW"/>
</dbReference>
<dbReference type="PANTHER" id="PTHR43152:SF2">
    <property type="entry name" value="DRUG RESISTANCE ABC TRANSPORTER"/>
    <property type="match status" value="1"/>
</dbReference>
<dbReference type="InterPro" id="IPR027417">
    <property type="entry name" value="P-loop_NTPase"/>
</dbReference>
<keyword evidence="10" id="KW-0067">ATP-binding</keyword>
<dbReference type="SMART" id="SM00382">
    <property type="entry name" value="AAA"/>
    <property type="match status" value="2"/>
</dbReference>
<dbReference type="InterPro" id="IPR017871">
    <property type="entry name" value="ABC_transporter-like_CS"/>
</dbReference>
<dbReference type="GO" id="GO:0005737">
    <property type="term" value="C:cytoplasm"/>
    <property type="evidence" value="ECO:0007669"/>
    <property type="project" value="UniProtKB-SubCell"/>
</dbReference>
<dbReference type="Proteomes" id="UP000006420">
    <property type="component" value="Unassembled WGS sequence"/>
</dbReference>
<dbReference type="HOGENOM" id="CLU_001370_2_1_10"/>
<evidence type="ECO:0000256" key="12">
    <source>
        <dbReference type="ARBA" id="ARBA00023125"/>
    </source>
</evidence>
<reference evidence="18 19" key="1">
    <citation type="submission" date="2011-04" db="EMBL/GenBank/DDBJ databases">
        <title>The Genome Sequence of Dysgonomonas mossii DSM 22836.</title>
        <authorList>
            <consortium name="The Broad Institute Genome Sequencing Platform"/>
            <person name="Earl A."/>
            <person name="Ward D."/>
            <person name="Feldgarden M."/>
            <person name="Gevers D."/>
            <person name="Pudlo N."/>
            <person name="Martens E."/>
            <person name="Allen-Vercoe E."/>
            <person name="Young S.K."/>
            <person name="Zeng Q."/>
            <person name="Gargeya S."/>
            <person name="Fitzgerald M."/>
            <person name="Haas B."/>
            <person name="Abouelleil A."/>
            <person name="Alvarado L."/>
            <person name="Arachchi H.M."/>
            <person name="Berlin A."/>
            <person name="Brown A."/>
            <person name="Chapman S.B."/>
            <person name="Chen Z."/>
            <person name="Dunbar C."/>
            <person name="Freedman E."/>
            <person name="Gearin G."/>
            <person name="Gellesch M."/>
            <person name="Goldberg J."/>
            <person name="Griggs A."/>
            <person name="Gujja S."/>
            <person name="Heiman D."/>
            <person name="Howarth C."/>
            <person name="Larson L."/>
            <person name="Lui A."/>
            <person name="MacDonald P.J.P."/>
            <person name="Mehta T."/>
            <person name="Montmayeur A."/>
            <person name="Murphy C."/>
            <person name="Neiman D."/>
            <person name="Pearson M."/>
            <person name="Priest M."/>
            <person name="Roberts A."/>
            <person name="Saif S."/>
            <person name="Shea T."/>
            <person name="Shenoy N."/>
            <person name="Sisk P."/>
            <person name="Stolte C."/>
            <person name="Sykes S."/>
            <person name="Yandava C."/>
            <person name="Wortman J."/>
            <person name="Nusbaum C."/>
            <person name="Birren B."/>
        </authorList>
    </citation>
    <scope>NUCLEOTIDE SEQUENCE [LARGE SCALE GENOMIC DNA]</scope>
    <source>
        <strain evidence="18 19">DSM 22836</strain>
    </source>
</reference>
<dbReference type="GO" id="GO:0016887">
    <property type="term" value="F:ATP hydrolysis activity"/>
    <property type="evidence" value="ECO:0007669"/>
    <property type="project" value="InterPro"/>
</dbReference>
<keyword evidence="19" id="KW-1185">Reference proteome</keyword>
<evidence type="ECO:0000313" key="18">
    <source>
        <dbReference type="EMBL" id="EGK06060.1"/>
    </source>
</evidence>
<evidence type="ECO:0000256" key="15">
    <source>
        <dbReference type="ARBA" id="ARBA00039316"/>
    </source>
</evidence>
<keyword evidence="4" id="KW-0677">Repeat</keyword>
<dbReference type="AlphaFoldDB" id="F8X1S6"/>
<dbReference type="PROSITE" id="PS50893">
    <property type="entry name" value="ABC_TRANSPORTER_2"/>
    <property type="match status" value="2"/>
</dbReference>
<sequence length="767" mass="85059">MDIFSNPEDKSQIFVSGARENNLKNISLAIPKRKITVFTGVSGSGKSSLVFDTIAAESSRQLNDTFSSYIRNQLPHYGKPDVDELRNLSVAIIVDQKRIGGNARSTVGTITDINPLLRLLFSRIGKPFVGYSNIFSFNNPQGMCSECEGLGKVNDINVAKLFDRNLSLNEGAIRFPTFEPGGWRWTRYVHSGLFDNDKKLKDYTEEEWNNLLYVKSLKLENPAPEWHKTSKYEGVIPRLERTFLKRNSKSADENYKEELENIIQKRTCPKCNGARLNQKVLKCRILGMNIADCCAMPVKELLKFMDRIERTPVSTPIVTALSSQLQHLSDIGLDYLSLDRETSTLSGGESQRIKMVRHLGSSLTDITYIFDEPSVGLHPADVDRLNKLLLNLRDKGNTILIVEHDPDVISIADHIVDIGPGAGKSGGEITFQGDCAGLKKSGTLTGKYLSTKTALNTAPRQHRGHLDLANVSLHNLHNISVKIPKGVMTVVTGVAGSGKSTLIDELLVEKYPDIKLIDQTALQGKRRSNIATYTGIMNSIRNLFATENKVSPSLFSSNSEGACPQCKGLGEIHTDLAFMDDVVTPCEQCNGSGFKQEVLKYMIQGKNISEILSLTVSEATTFFEGSELQPAFERLSEVGLDYITLGQPLNTFSGGECQRVKLATALETEGEIYVFDEPTTGLHPSDTDRLMRLFNRLLDKGCTLIVIEHNLHVISRADWIIDIGVTEKNEGKIVFDGKVADIINCGKSITGKYLNTYLKNSFTQYKE</sequence>